<organism evidence="3 4">
    <name type="scientific">Tigheibacillus halophilus</name>
    <dbReference type="NCBI Taxonomy" id="361280"/>
    <lineage>
        <taxon>Bacteria</taxon>
        <taxon>Bacillati</taxon>
        <taxon>Bacillota</taxon>
        <taxon>Bacilli</taxon>
        <taxon>Bacillales</taxon>
        <taxon>Bacillaceae</taxon>
        <taxon>Tigheibacillus</taxon>
    </lineage>
</organism>
<comment type="caution">
    <text evidence="3">The sequence shown here is derived from an EMBL/GenBank/DDBJ whole genome shotgun (WGS) entry which is preliminary data.</text>
</comment>
<dbReference type="Gene3D" id="6.10.140.2160">
    <property type="match status" value="1"/>
</dbReference>
<sequence>MDKFSAKQQIFVDEYIIDMNATQAAIRAGYSKKTARQQGQRLLTKAVIQQAIEKRLDEKKEELIMKQDEILILLSEQARRQATDYQVVLTEKPRFDDDGNFLGIEKKPEIVEVPTQNKDAIKALDLLGKRYAMWTEKQQVENITPVFVDDIPDDDD</sequence>
<evidence type="ECO:0000313" key="3">
    <source>
        <dbReference type="EMBL" id="MDY0394776.1"/>
    </source>
</evidence>
<keyword evidence="4" id="KW-1185">Reference proteome</keyword>
<keyword evidence="1" id="KW-1188">Viral release from host cell</keyword>
<name>A0ABU5C616_9BACI</name>
<proteinExistence type="predicted"/>
<dbReference type="Gene3D" id="1.10.10.1400">
    <property type="entry name" value="Terminase, small subunit, N-terminal DNA-binding domain, HTH motif"/>
    <property type="match status" value="1"/>
</dbReference>
<evidence type="ECO:0000256" key="2">
    <source>
        <dbReference type="ARBA" id="ARBA00023219"/>
    </source>
</evidence>
<evidence type="ECO:0000313" key="4">
    <source>
        <dbReference type="Proteomes" id="UP001281447"/>
    </source>
</evidence>
<dbReference type="Proteomes" id="UP001281447">
    <property type="component" value="Unassembled WGS sequence"/>
</dbReference>
<dbReference type="InterPro" id="IPR052404">
    <property type="entry name" value="SPP1-like_terminase"/>
</dbReference>
<evidence type="ECO:0000256" key="1">
    <source>
        <dbReference type="ARBA" id="ARBA00022612"/>
    </source>
</evidence>
<dbReference type="Pfam" id="PF03592">
    <property type="entry name" value="Terminase_2"/>
    <property type="match status" value="1"/>
</dbReference>
<accession>A0ABU5C616</accession>
<reference evidence="3 4" key="1">
    <citation type="submission" date="2023-10" db="EMBL/GenBank/DDBJ databases">
        <title>Virgibacillus halophilus 5B73C genome.</title>
        <authorList>
            <person name="Miliotis G."/>
            <person name="Sengupta P."/>
            <person name="Hameed A."/>
            <person name="Chuvochina M."/>
            <person name="Mcdonagh F."/>
            <person name="Simpson A.C."/>
            <person name="Singh N.K."/>
            <person name="Rekha P.D."/>
            <person name="Raman K."/>
            <person name="Hugenholtz P."/>
            <person name="Venkateswaran K."/>
        </authorList>
    </citation>
    <scope>NUCLEOTIDE SEQUENCE [LARGE SCALE GENOMIC DNA]</scope>
    <source>
        <strain evidence="3 4">5B73C</strain>
    </source>
</reference>
<keyword evidence="2" id="KW-0231">Viral genome packaging</keyword>
<gene>
    <name evidence="3" type="ORF">RWE15_10315</name>
</gene>
<protein>
    <submittedName>
        <fullName evidence="3">Terminase small subunit</fullName>
    </submittedName>
</protein>
<dbReference type="PANTHER" id="PTHR41328">
    <property type="entry name" value="TERMINASE SMALL SUBUNIT-RELATED"/>
    <property type="match status" value="1"/>
</dbReference>
<dbReference type="PANTHER" id="PTHR41328:SF2">
    <property type="entry name" value="TERMINASE SMALL SUBUNIT"/>
    <property type="match status" value="1"/>
</dbReference>
<dbReference type="InterPro" id="IPR005335">
    <property type="entry name" value="Terminase_ssu"/>
</dbReference>
<dbReference type="RefSeq" id="WP_390354160.1">
    <property type="nucleotide sequence ID" value="NZ_JBHUIZ010000005.1"/>
</dbReference>
<dbReference type="EMBL" id="JAWDIP010000003">
    <property type="protein sequence ID" value="MDY0394776.1"/>
    <property type="molecule type" value="Genomic_DNA"/>
</dbReference>
<dbReference type="InterPro" id="IPR038713">
    <property type="entry name" value="Terminase_Gp1_N_sf"/>
</dbReference>